<dbReference type="InterPro" id="IPR001387">
    <property type="entry name" value="Cro/C1-type_HTH"/>
</dbReference>
<evidence type="ECO:0000259" key="1">
    <source>
        <dbReference type="PROSITE" id="PS50943"/>
    </source>
</evidence>
<organism evidence="2 3">
    <name type="scientific">Corynebacterium suicordis DSM 45110</name>
    <dbReference type="NCBI Taxonomy" id="1121369"/>
    <lineage>
        <taxon>Bacteria</taxon>
        <taxon>Bacillati</taxon>
        <taxon>Actinomycetota</taxon>
        <taxon>Actinomycetes</taxon>
        <taxon>Mycobacteriales</taxon>
        <taxon>Corynebacteriaceae</taxon>
        <taxon>Corynebacterium</taxon>
    </lineage>
</organism>
<dbReference type="RefSeq" id="WP_194555607.1">
    <property type="nucleotide sequence ID" value="NZ_JADKMY010000001.1"/>
</dbReference>
<feature type="domain" description="HTH cro/C1-type" evidence="1">
    <location>
        <begin position="18"/>
        <end position="89"/>
    </location>
</feature>
<proteinExistence type="predicted"/>
<keyword evidence="3" id="KW-1185">Reference proteome</keyword>
<reference evidence="2 3" key="1">
    <citation type="submission" date="2020-10" db="EMBL/GenBank/DDBJ databases">
        <title>Novel species in genus Corynebacterium.</title>
        <authorList>
            <person name="Zhang G."/>
        </authorList>
    </citation>
    <scope>NUCLEOTIDE SEQUENCE [LARGE SCALE GENOMIC DNA]</scope>
    <source>
        <strain evidence="2 3">DSM 45110</strain>
    </source>
</reference>
<dbReference type="Proteomes" id="UP000635902">
    <property type="component" value="Unassembled WGS sequence"/>
</dbReference>
<dbReference type="InterPro" id="IPR010982">
    <property type="entry name" value="Lambda_DNA-bd_dom_sf"/>
</dbReference>
<dbReference type="PROSITE" id="PS50943">
    <property type="entry name" value="HTH_CROC1"/>
    <property type="match status" value="1"/>
</dbReference>
<dbReference type="SUPFAM" id="SSF47413">
    <property type="entry name" value="lambda repressor-like DNA-binding domains"/>
    <property type="match status" value="1"/>
</dbReference>
<evidence type="ECO:0000313" key="2">
    <source>
        <dbReference type="EMBL" id="MBF4552721.1"/>
    </source>
</evidence>
<sequence length="179" mass="20235">MSERKRVGFYGQVVATNIKRLREEKNLTKPDLARLVAGLEQVKEVGEWELSPSKINALAITRIEDGSRRVDADDLVLFAVALGVTPATLLQPYVAKVAKVPSPIGKVMNLYFWSWLTNRRPLTPLSKMEVSYPPDDVKKARQFFLDSIPPAHHDMDRLPEVNSGQIELKDLYSIETPHE</sequence>
<accession>A0ABR9ZH30</accession>
<name>A0ABR9ZH30_9CORY</name>
<dbReference type="EMBL" id="JADKMY010000001">
    <property type="protein sequence ID" value="MBF4552721.1"/>
    <property type="molecule type" value="Genomic_DNA"/>
</dbReference>
<evidence type="ECO:0000313" key="3">
    <source>
        <dbReference type="Proteomes" id="UP000635902"/>
    </source>
</evidence>
<dbReference type="SMART" id="SM00530">
    <property type="entry name" value="HTH_XRE"/>
    <property type="match status" value="1"/>
</dbReference>
<dbReference type="Gene3D" id="1.10.260.40">
    <property type="entry name" value="lambda repressor-like DNA-binding domains"/>
    <property type="match status" value="1"/>
</dbReference>
<comment type="caution">
    <text evidence="2">The sequence shown here is derived from an EMBL/GenBank/DDBJ whole genome shotgun (WGS) entry which is preliminary data.</text>
</comment>
<protein>
    <submittedName>
        <fullName evidence="2">Helix-turn-helix transcriptional regulator</fullName>
    </submittedName>
</protein>
<gene>
    <name evidence="2" type="ORF">IRY30_01320</name>
</gene>
<dbReference type="CDD" id="cd00093">
    <property type="entry name" value="HTH_XRE"/>
    <property type="match status" value="1"/>
</dbReference>